<evidence type="ECO:0000313" key="2">
    <source>
        <dbReference type="EMBL" id="EGV30165.1"/>
    </source>
</evidence>
<feature type="region of interest" description="Disordered" evidence="1">
    <location>
        <begin position="1"/>
        <end position="21"/>
    </location>
</feature>
<organism evidence="2 3">
    <name type="scientific">Thiorhodococcus drewsii AZ1</name>
    <dbReference type="NCBI Taxonomy" id="765913"/>
    <lineage>
        <taxon>Bacteria</taxon>
        <taxon>Pseudomonadati</taxon>
        <taxon>Pseudomonadota</taxon>
        <taxon>Gammaproteobacteria</taxon>
        <taxon>Chromatiales</taxon>
        <taxon>Chromatiaceae</taxon>
        <taxon>Thiorhodococcus</taxon>
    </lineage>
</organism>
<dbReference type="Proteomes" id="UP000004200">
    <property type="component" value="Unassembled WGS sequence"/>
</dbReference>
<accession>G2E3Q2</accession>
<name>G2E3Q2_9GAMM</name>
<evidence type="ECO:0000256" key="1">
    <source>
        <dbReference type="SAM" id="MobiDB-lite"/>
    </source>
</evidence>
<sequence length="219" mass="24708">MCRLDPRTPRTRSARRAPPVSQACRGHVPRRAWPRRPAGPGCGVRQISDDSVGFRTLGNSREASAFVCDAIALAWEQQFHARYPTATEVFLTFDAGGANAARSWRFKEDLVALSRRLGMRLRIAHYPPYTSKWHPIEHRLSSQVEHSLRGQILDTPETVLKAVERTTTDTGLRVTACLLDRVYEAGRKCSEIFRAIKDQFIHHDETLGAWNYVVDANGV</sequence>
<dbReference type="AlphaFoldDB" id="G2E3Q2"/>
<comment type="caution">
    <text evidence="2">The sequence shown here is derived from an EMBL/GenBank/DDBJ whole genome shotgun (WGS) entry which is preliminary data.</text>
</comment>
<evidence type="ECO:0000313" key="3">
    <source>
        <dbReference type="Proteomes" id="UP000004200"/>
    </source>
</evidence>
<dbReference type="InterPro" id="IPR011518">
    <property type="entry name" value="Transposase_36"/>
</dbReference>
<dbReference type="RefSeq" id="WP_007041628.1">
    <property type="nucleotide sequence ID" value="NZ_AFWT01000020.1"/>
</dbReference>
<dbReference type="STRING" id="765913.ThidrDRAFT_2915"/>
<dbReference type="Pfam" id="PF07592">
    <property type="entry name" value="DDE_Tnp_ISAZ013"/>
    <property type="match status" value="1"/>
</dbReference>
<dbReference type="eggNOG" id="COG3335">
    <property type="taxonomic scope" value="Bacteria"/>
</dbReference>
<dbReference type="OrthoDB" id="9781031at2"/>
<dbReference type="PATRIC" id="fig|765913.3.peg.2981"/>
<reference evidence="2 3" key="1">
    <citation type="submission" date="2011-06" db="EMBL/GenBank/DDBJ databases">
        <title>The draft genome of Thiorhodococcus drewsii AZ1.</title>
        <authorList>
            <consortium name="US DOE Joint Genome Institute (JGI-PGF)"/>
            <person name="Lucas S."/>
            <person name="Han J."/>
            <person name="Lapidus A."/>
            <person name="Cheng J.-F."/>
            <person name="Goodwin L."/>
            <person name="Pitluck S."/>
            <person name="Peters L."/>
            <person name="Land M.L."/>
            <person name="Hauser L."/>
            <person name="Vogl K."/>
            <person name="Liu Z."/>
            <person name="Imhoff J."/>
            <person name="Thiel V."/>
            <person name="Frigaard N.-U."/>
            <person name="Bryant D.A."/>
            <person name="Woyke T.J."/>
        </authorList>
    </citation>
    <scope>NUCLEOTIDE SEQUENCE [LARGE SCALE GENOMIC DNA]</scope>
    <source>
        <strain evidence="2 3">AZ1</strain>
    </source>
</reference>
<keyword evidence="3" id="KW-1185">Reference proteome</keyword>
<protein>
    <submittedName>
        <fullName evidence="2">Rhodopirellula transposase family protein</fullName>
    </submittedName>
</protein>
<dbReference type="EMBL" id="AFWT01000020">
    <property type="protein sequence ID" value="EGV30165.1"/>
    <property type="molecule type" value="Genomic_DNA"/>
</dbReference>
<proteinExistence type="predicted"/>
<gene>
    <name evidence="2" type="ORF">ThidrDRAFT_2915</name>
</gene>